<dbReference type="PANTHER" id="PTHR13318:SF247">
    <property type="entry name" value="GH16156P"/>
    <property type="match status" value="1"/>
</dbReference>
<comment type="subcellular location">
    <subcellularLocation>
        <location evidence="1">Cytoplasm</location>
        <location evidence="1">Cytoskeleton</location>
        <location evidence="1">Cilium axoneme</location>
    </subcellularLocation>
</comment>
<evidence type="ECO:0000256" key="2">
    <source>
        <dbReference type="ARBA" id="ARBA00022737"/>
    </source>
</evidence>
<protein>
    <recommendedName>
        <fullName evidence="4">Disease resistance R13L4/SHOC-2-like LRR domain-containing protein</fullName>
    </recommendedName>
</protein>
<organism evidence="6">
    <name type="scientific">Chlorella variabilis</name>
    <name type="common">Green alga</name>
    <dbReference type="NCBI Taxonomy" id="554065"/>
    <lineage>
        <taxon>Eukaryota</taxon>
        <taxon>Viridiplantae</taxon>
        <taxon>Chlorophyta</taxon>
        <taxon>core chlorophytes</taxon>
        <taxon>Trebouxiophyceae</taxon>
        <taxon>Chlorellales</taxon>
        <taxon>Chlorellaceae</taxon>
        <taxon>Chlorella clade</taxon>
        <taxon>Chlorella</taxon>
    </lineage>
</organism>
<sequence length="553" mass="59198">MGLACSKKQRREEEEDGGAPIVRLSPFRPRRLLSRSRSLPPTLSQCLWEGLVGCGQLDDAAVLKLSGLGLHFFRLPLGAYPERVQPSWLRCLSTPSLEAADLSKTEASGMDEVLASLGPTPHLAQLCLDYCVDLTDGGLALLQGMTSLEELSLAGCELLTAVGMGHLRGLTRLRRLSLQTCHQISLAPLAQLRQLEQLDVGWCSSLDDSDAQVTDHGLACLHSLGQLRALNLAGVRVSDEALAALLRHLPHLRALNLERCLQAGDASLAAVSQRALQLRELHLGYTAVSDRGLLLLGGLTQLHVLSLENCSVGDGGLAVLSHLTQMRQLDLSDTSASNETMSTVAAMRQLECLNLSFTGVNDLGLKRLRRLSSLRCLNLDSRHFTDAGMVSVAQLAGLECLDLFGARIGDAGCASLSKLKNLRRLEVCGGGVTDAGVAHLVALTRLQHLSLAQASACWGSCTLPNYRVSNSCILHLIKLNELMALNLSQACACTTQNLHRCRVTSNSVVALGCLPKLQTLALYETRVKPFAVDKLLAANPDLCVQGVAPTGSA</sequence>
<keyword evidence="6" id="KW-1185">Reference proteome</keyword>
<dbReference type="SMART" id="SM00367">
    <property type="entry name" value="LRR_CC"/>
    <property type="match status" value="8"/>
</dbReference>
<gene>
    <name evidence="5" type="ORF">CHLNCDRAFT_133919</name>
</gene>
<dbReference type="AlphaFoldDB" id="E1ZEK5"/>
<dbReference type="GeneID" id="17355081"/>
<dbReference type="InParanoid" id="E1ZEK5"/>
<dbReference type="RefSeq" id="XP_005847780.1">
    <property type="nucleotide sequence ID" value="XM_005847718.1"/>
</dbReference>
<dbReference type="OMA" id="YCDHISD"/>
<dbReference type="SUPFAM" id="SSF52047">
    <property type="entry name" value="RNI-like"/>
    <property type="match status" value="2"/>
</dbReference>
<dbReference type="Gene3D" id="3.80.10.10">
    <property type="entry name" value="Ribonuclease Inhibitor"/>
    <property type="match status" value="3"/>
</dbReference>
<dbReference type="eggNOG" id="KOG1947">
    <property type="taxonomic scope" value="Eukaryota"/>
</dbReference>
<evidence type="ECO:0000256" key="1">
    <source>
        <dbReference type="ARBA" id="ARBA00004430"/>
    </source>
</evidence>
<reference evidence="5 6" key="1">
    <citation type="journal article" date="2010" name="Plant Cell">
        <title>The Chlorella variabilis NC64A genome reveals adaptation to photosymbiosis, coevolution with viruses, and cryptic sex.</title>
        <authorList>
            <person name="Blanc G."/>
            <person name="Duncan G."/>
            <person name="Agarkova I."/>
            <person name="Borodovsky M."/>
            <person name="Gurnon J."/>
            <person name="Kuo A."/>
            <person name="Lindquist E."/>
            <person name="Lucas S."/>
            <person name="Pangilinan J."/>
            <person name="Polle J."/>
            <person name="Salamov A."/>
            <person name="Terry A."/>
            <person name="Yamada T."/>
            <person name="Dunigan D.D."/>
            <person name="Grigoriev I.V."/>
            <person name="Claverie J.M."/>
            <person name="Van Etten J.L."/>
        </authorList>
    </citation>
    <scope>NUCLEOTIDE SEQUENCE [LARGE SCALE GENOMIC DNA]</scope>
    <source>
        <strain evidence="5 6">NC64A</strain>
    </source>
</reference>
<dbReference type="Proteomes" id="UP000008141">
    <property type="component" value="Unassembled WGS sequence"/>
</dbReference>
<proteinExistence type="predicted"/>
<dbReference type="EMBL" id="GL433844">
    <property type="protein sequence ID" value="EFN55678.1"/>
    <property type="molecule type" value="Genomic_DNA"/>
</dbReference>
<dbReference type="STRING" id="554065.E1ZEK5"/>
<dbReference type="SMART" id="SM00368">
    <property type="entry name" value="LRR_RI"/>
    <property type="match status" value="4"/>
</dbReference>
<name>E1ZEK5_CHLVA</name>
<feature type="region of interest" description="Disordered" evidence="3">
    <location>
        <begin position="1"/>
        <end position="20"/>
    </location>
</feature>
<dbReference type="Pfam" id="PF23598">
    <property type="entry name" value="LRR_14"/>
    <property type="match status" value="1"/>
</dbReference>
<accession>E1ZEK5</accession>
<dbReference type="InterPro" id="IPR032675">
    <property type="entry name" value="LRR_dom_sf"/>
</dbReference>
<dbReference type="PANTHER" id="PTHR13318">
    <property type="entry name" value="PARTNER OF PAIRED, ISOFORM B-RELATED"/>
    <property type="match status" value="1"/>
</dbReference>
<evidence type="ECO:0000256" key="3">
    <source>
        <dbReference type="SAM" id="MobiDB-lite"/>
    </source>
</evidence>
<dbReference type="GO" id="GO:0031146">
    <property type="term" value="P:SCF-dependent proteasomal ubiquitin-dependent protein catabolic process"/>
    <property type="evidence" value="ECO:0007669"/>
    <property type="project" value="TreeGrafter"/>
</dbReference>
<evidence type="ECO:0000259" key="4">
    <source>
        <dbReference type="Pfam" id="PF23598"/>
    </source>
</evidence>
<dbReference type="InterPro" id="IPR055414">
    <property type="entry name" value="LRR_R13L4/SHOC2-like"/>
</dbReference>
<dbReference type="KEGG" id="cvr:CHLNCDRAFT_133919"/>
<evidence type="ECO:0000313" key="5">
    <source>
        <dbReference type="EMBL" id="EFN55678.1"/>
    </source>
</evidence>
<evidence type="ECO:0000313" key="6">
    <source>
        <dbReference type="Proteomes" id="UP000008141"/>
    </source>
</evidence>
<feature type="domain" description="Disease resistance R13L4/SHOC-2-like LRR" evidence="4">
    <location>
        <begin position="302"/>
        <end position="528"/>
    </location>
</feature>
<dbReference type="GO" id="GO:0019005">
    <property type="term" value="C:SCF ubiquitin ligase complex"/>
    <property type="evidence" value="ECO:0007669"/>
    <property type="project" value="TreeGrafter"/>
</dbReference>
<dbReference type="OrthoDB" id="567075at2759"/>
<keyword evidence="2" id="KW-0677">Repeat</keyword>
<dbReference type="GO" id="GO:0005930">
    <property type="term" value="C:axoneme"/>
    <property type="evidence" value="ECO:0007669"/>
    <property type="project" value="UniProtKB-SubCell"/>
</dbReference>
<dbReference type="InterPro" id="IPR006553">
    <property type="entry name" value="Leu-rich_rpt_Cys-con_subtyp"/>
</dbReference>